<feature type="binding site" evidence="6">
    <location>
        <position position="71"/>
    </location>
    <ligand>
        <name>[4Fe-4S] cluster</name>
        <dbReference type="ChEBI" id="CHEBI:49883"/>
        <label>2</label>
    </ligand>
</feature>
<dbReference type="PROSITE" id="PS51379">
    <property type="entry name" value="4FE4S_FER_2"/>
    <property type="match status" value="3"/>
</dbReference>
<keyword evidence="1 6" id="KW-0004">4Fe-4S</keyword>
<feature type="binding site" evidence="6">
    <location>
        <position position="68"/>
    </location>
    <ligand>
        <name>[4Fe-4S] cluster</name>
        <dbReference type="ChEBI" id="CHEBI:49883"/>
        <label>2</label>
    </ligand>
</feature>
<keyword evidence="3 6" id="KW-0677">Repeat</keyword>
<dbReference type="Pfam" id="PF12838">
    <property type="entry name" value="Fer4_7"/>
    <property type="match status" value="2"/>
</dbReference>
<feature type="domain" description="4Fe-4S ferredoxin-type" evidence="7">
    <location>
        <begin position="129"/>
        <end position="158"/>
    </location>
</feature>
<comment type="function">
    <text evidence="6">Could be involved in the maturation of NapA, the catalytic subunit of the periplasmic nitrate reductase, before its export into the periplasm.</text>
</comment>
<evidence type="ECO:0000313" key="9">
    <source>
        <dbReference type="Proteomes" id="UP000002588"/>
    </source>
</evidence>
<dbReference type="STRING" id="62928.azo3944"/>
<evidence type="ECO:0000256" key="3">
    <source>
        <dbReference type="ARBA" id="ARBA00022737"/>
    </source>
</evidence>
<comment type="subcellular location">
    <subcellularLocation>
        <location evidence="6">Cytoplasm</location>
    </subcellularLocation>
</comment>
<dbReference type="PROSITE" id="PS00198">
    <property type="entry name" value="4FE4S_FER_1"/>
    <property type="match status" value="2"/>
</dbReference>
<dbReference type="NCBIfam" id="TIGR00402">
    <property type="entry name" value="napF"/>
    <property type="match status" value="1"/>
</dbReference>
<feature type="binding site" evidence="6">
    <location>
        <position position="144"/>
    </location>
    <ligand>
        <name>[4Fe-4S] cluster</name>
        <dbReference type="ChEBI" id="CHEBI:49883"/>
        <label>3</label>
    </ligand>
</feature>
<dbReference type="AlphaFoldDB" id="A1KCK4"/>
<dbReference type="HAMAP" id="MF_02201">
    <property type="entry name" value="NapF"/>
    <property type="match status" value="1"/>
</dbReference>
<dbReference type="InterPro" id="IPR004496">
    <property type="entry name" value="NapF"/>
</dbReference>
<dbReference type="SUPFAM" id="SSF54862">
    <property type="entry name" value="4Fe-4S ferredoxins"/>
    <property type="match status" value="1"/>
</dbReference>
<keyword evidence="5 6" id="KW-0411">Iron-sulfur</keyword>
<organism evidence="8 9">
    <name type="scientific">Azoarcus sp. (strain BH72)</name>
    <dbReference type="NCBI Taxonomy" id="418699"/>
    <lineage>
        <taxon>Bacteria</taxon>
        <taxon>Pseudomonadati</taxon>
        <taxon>Pseudomonadota</taxon>
        <taxon>Betaproteobacteria</taxon>
        <taxon>Rhodocyclales</taxon>
        <taxon>Zoogloeaceae</taxon>
        <taxon>Azoarcus</taxon>
    </lineage>
</organism>
<comment type="subunit">
    <text evidence="6">Interacts with the cytoplasmic NapA precursor.</text>
</comment>
<evidence type="ECO:0000256" key="2">
    <source>
        <dbReference type="ARBA" id="ARBA00022723"/>
    </source>
</evidence>
<comment type="cofactor">
    <cofactor evidence="6">
        <name>[4Fe-4S] cluster</name>
        <dbReference type="ChEBI" id="CHEBI:49883"/>
    </cofactor>
</comment>
<dbReference type="eggNOG" id="COG1145">
    <property type="taxonomic scope" value="Bacteria"/>
</dbReference>
<name>A1KCK4_AZOSB</name>
<dbReference type="HOGENOM" id="CLU_077329_2_1_4"/>
<keyword evidence="9" id="KW-1185">Reference proteome</keyword>
<dbReference type="PANTHER" id="PTHR43687:SF1">
    <property type="entry name" value="FERREDOXIN III"/>
    <property type="match status" value="1"/>
</dbReference>
<feature type="binding site" evidence="6">
    <location>
        <position position="33"/>
    </location>
    <ligand>
        <name>[4Fe-4S] cluster</name>
        <dbReference type="ChEBI" id="CHEBI:49883"/>
        <label>1</label>
    </ligand>
</feature>
<dbReference type="GO" id="GO:0046872">
    <property type="term" value="F:metal ion binding"/>
    <property type="evidence" value="ECO:0007669"/>
    <property type="project" value="UniProtKB-KW"/>
</dbReference>
<feature type="binding site" evidence="6">
    <location>
        <position position="65"/>
    </location>
    <ligand>
        <name>[4Fe-4S] cluster</name>
        <dbReference type="ChEBI" id="CHEBI:49883"/>
        <label>2</label>
    </ligand>
</feature>
<evidence type="ECO:0000256" key="4">
    <source>
        <dbReference type="ARBA" id="ARBA00023004"/>
    </source>
</evidence>
<dbReference type="InterPro" id="IPR017900">
    <property type="entry name" value="4Fe4S_Fe_S_CS"/>
</dbReference>
<sequence>MARRGFLRGRTPPGASPLRPPWAVAEEDFLRQCTRCDACVAACPTQVVVRGGGGYPEIDFARGECSFCTRCVTACAARALQRDDGRTPWTPTLTLGASCIAQHGVECRVCGEACGAGAIRFRPRAGGVALPEVEAARCTGCGACVAPCPVRAISLQMNTMAVMEEGA</sequence>
<evidence type="ECO:0000313" key="8">
    <source>
        <dbReference type="EMBL" id="CAL96560.1"/>
    </source>
</evidence>
<reference evidence="8 9" key="1">
    <citation type="journal article" date="2006" name="Nat. Biotechnol.">
        <title>Complete genome of the mutualistic, N2-fixing grass endophyte Azoarcus sp. strain BH72.</title>
        <authorList>
            <person name="Krause A."/>
            <person name="Ramakumar A."/>
            <person name="Bartels D."/>
            <person name="Battistoni F."/>
            <person name="Bekel T."/>
            <person name="Boch J."/>
            <person name="Boehm M."/>
            <person name="Friedrich F."/>
            <person name="Hurek T."/>
            <person name="Krause L."/>
            <person name="Linke B."/>
            <person name="McHardy A.C."/>
            <person name="Sarkar A."/>
            <person name="Schneiker S."/>
            <person name="Syed A.A."/>
            <person name="Thauer R."/>
            <person name="Vorhoelter F.-J."/>
            <person name="Weidner S."/>
            <person name="Puehler A."/>
            <person name="Reinhold-Hurek B."/>
            <person name="Kaiser O."/>
            <person name="Goesmann A."/>
        </authorList>
    </citation>
    <scope>NUCLEOTIDE SEQUENCE [LARGE SCALE GENOMIC DNA]</scope>
    <source>
        <strain evidence="8 9">BH72</strain>
    </source>
</reference>
<evidence type="ECO:0000256" key="5">
    <source>
        <dbReference type="ARBA" id="ARBA00023014"/>
    </source>
</evidence>
<evidence type="ECO:0000256" key="6">
    <source>
        <dbReference type="HAMAP-Rule" id="MF_02201"/>
    </source>
</evidence>
<dbReference type="InterPro" id="IPR017896">
    <property type="entry name" value="4Fe4S_Fe-S-bd"/>
</dbReference>
<dbReference type="InterPro" id="IPR050572">
    <property type="entry name" value="Fe-S_Ferredoxin"/>
</dbReference>
<dbReference type="GO" id="GO:0051539">
    <property type="term" value="F:4 iron, 4 sulfur cluster binding"/>
    <property type="evidence" value="ECO:0007669"/>
    <property type="project" value="UniProtKB-UniRule"/>
</dbReference>
<feature type="domain" description="4Fe-4S ferredoxin-type" evidence="7">
    <location>
        <begin position="23"/>
        <end position="53"/>
    </location>
</feature>
<protein>
    <recommendedName>
        <fullName evidence="6">Ferredoxin-type protein NapF</fullName>
    </recommendedName>
</protein>
<gene>
    <name evidence="6 8" type="primary">napF</name>
    <name evidence="8" type="ordered locus">azo3944</name>
</gene>
<feature type="domain" description="4Fe-4S ferredoxin-type" evidence="7">
    <location>
        <begin position="54"/>
        <end position="85"/>
    </location>
</feature>
<dbReference type="Proteomes" id="UP000002588">
    <property type="component" value="Chromosome"/>
</dbReference>
<accession>A1KCK4</accession>
<dbReference type="KEGG" id="azo:azo3944"/>
<dbReference type="PANTHER" id="PTHR43687">
    <property type="entry name" value="ADENYLYLSULFATE REDUCTASE, BETA SUBUNIT"/>
    <property type="match status" value="1"/>
</dbReference>
<feature type="binding site" evidence="6">
    <location>
        <position position="148"/>
    </location>
    <ligand>
        <name>[4Fe-4S] cluster</name>
        <dbReference type="ChEBI" id="CHEBI:49883"/>
        <label>3</label>
    </ligand>
</feature>
<evidence type="ECO:0000259" key="7">
    <source>
        <dbReference type="PROSITE" id="PS51379"/>
    </source>
</evidence>
<feature type="binding site" evidence="6">
    <location>
        <position position="138"/>
    </location>
    <ligand>
        <name>[4Fe-4S] cluster</name>
        <dbReference type="ChEBI" id="CHEBI:49883"/>
        <label>3</label>
    </ligand>
</feature>
<keyword evidence="4 6" id="KW-0408">Iron</keyword>
<feature type="binding site" evidence="6">
    <location>
        <position position="36"/>
    </location>
    <ligand>
        <name>[4Fe-4S] cluster</name>
        <dbReference type="ChEBI" id="CHEBI:49883"/>
        <label>1</label>
    </ligand>
</feature>
<dbReference type="GO" id="GO:0005737">
    <property type="term" value="C:cytoplasm"/>
    <property type="evidence" value="ECO:0007669"/>
    <property type="project" value="UniProtKB-SubCell"/>
</dbReference>
<feature type="binding site" evidence="6">
    <location>
        <position position="75"/>
    </location>
    <ligand>
        <name>[4Fe-4S] cluster</name>
        <dbReference type="ChEBI" id="CHEBI:49883"/>
        <label>2</label>
    </ligand>
</feature>
<comment type="similarity">
    <text evidence="6">Belongs to the NapF family.</text>
</comment>
<proteinExistence type="inferred from homology"/>
<dbReference type="CDD" id="cd10564">
    <property type="entry name" value="NapF_like"/>
    <property type="match status" value="1"/>
</dbReference>
<feature type="binding site" evidence="6">
    <location>
        <position position="141"/>
    </location>
    <ligand>
        <name>[4Fe-4S] cluster</name>
        <dbReference type="ChEBI" id="CHEBI:49883"/>
        <label>3</label>
    </ligand>
</feature>
<dbReference type="EMBL" id="AM406670">
    <property type="protein sequence ID" value="CAL96560.1"/>
    <property type="molecule type" value="Genomic_DNA"/>
</dbReference>
<dbReference type="RefSeq" id="WP_011767666.1">
    <property type="nucleotide sequence ID" value="NC_008702.1"/>
</dbReference>
<feature type="binding site" evidence="6">
    <location>
        <position position="43"/>
    </location>
    <ligand>
        <name>[4Fe-4S] cluster</name>
        <dbReference type="ChEBI" id="CHEBI:49883"/>
        <label>1</label>
    </ligand>
</feature>
<dbReference type="Gene3D" id="3.30.70.20">
    <property type="match status" value="2"/>
</dbReference>
<keyword evidence="6" id="KW-0963">Cytoplasm</keyword>
<keyword evidence="2 6" id="KW-0479">Metal-binding</keyword>
<feature type="binding site" evidence="6">
    <location>
        <position position="39"/>
    </location>
    <ligand>
        <name>[4Fe-4S] cluster</name>
        <dbReference type="ChEBI" id="CHEBI:49883"/>
        <label>1</label>
    </ligand>
</feature>
<evidence type="ECO:0000256" key="1">
    <source>
        <dbReference type="ARBA" id="ARBA00022485"/>
    </source>
</evidence>